<evidence type="ECO:0000313" key="2">
    <source>
        <dbReference type="Proteomes" id="UP000234254"/>
    </source>
</evidence>
<keyword evidence="2" id="KW-1185">Reference proteome</keyword>
<name>A0A2I1DA50_ASPC2</name>
<evidence type="ECO:0000313" key="1">
    <source>
        <dbReference type="EMBL" id="PKY06738.1"/>
    </source>
</evidence>
<dbReference type="OrthoDB" id="538223at2759"/>
<sequence length="163" mass="18463">MSPDLSLPVTCPPMGAFENYSMDNAAFALYTLLNSEWITSTDVPPLVRLPDRYNFTGQPRRAVLDAHVALDKDITPRDDNPDVEGDLHWYPSAFIVVTDVDWATRGLLFVYLDDRDDEGEGLDAMCRSLEKFFFRAQDAYPFLGSVSYGDLFLCQAREEHAIE</sequence>
<proteinExistence type="predicted"/>
<dbReference type="VEuPathDB" id="FungiDB:P168DRAFT_118043"/>
<dbReference type="AlphaFoldDB" id="A0A2I1DA50"/>
<reference evidence="1" key="1">
    <citation type="submission" date="2016-12" db="EMBL/GenBank/DDBJ databases">
        <title>The genomes of Aspergillus section Nigri reveals drivers in fungal speciation.</title>
        <authorList>
            <consortium name="DOE Joint Genome Institute"/>
            <person name="Vesth T.C."/>
            <person name="Nybo J."/>
            <person name="Theobald S."/>
            <person name="Brandl J."/>
            <person name="Frisvad J.C."/>
            <person name="Nielsen K.F."/>
            <person name="Lyhne E.K."/>
            <person name="Kogle M.E."/>
            <person name="Kuo A."/>
            <person name="Riley R."/>
            <person name="Clum A."/>
            <person name="Nolan M."/>
            <person name="Lipzen A."/>
            <person name="Salamov A."/>
            <person name="Henrissat B."/>
            <person name="Wiebenga A."/>
            <person name="De vries R.P."/>
            <person name="Grigoriev I.V."/>
            <person name="Mortensen U.H."/>
            <person name="Andersen M.R."/>
            <person name="Baker S.E."/>
        </authorList>
    </citation>
    <scope>NUCLEOTIDE SEQUENCE</scope>
    <source>
        <strain evidence="1">IBT 28561</strain>
    </source>
</reference>
<dbReference type="GeneID" id="36540124"/>
<protein>
    <submittedName>
        <fullName evidence="1">Uncharacterized protein</fullName>
    </submittedName>
</protein>
<gene>
    <name evidence="1" type="ORF">P168DRAFT_118043</name>
</gene>
<accession>A0A2I1DA50</accession>
<dbReference type="RefSeq" id="XP_024695332.1">
    <property type="nucleotide sequence ID" value="XM_024832603.1"/>
</dbReference>
<dbReference type="EMBL" id="MSFM01000003">
    <property type="protein sequence ID" value="PKY06738.1"/>
    <property type="molecule type" value="Genomic_DNA"/>
</dbReference>
<dbReference type="Proteomes" id="UP000234254">
    <property type="component" value="Unassembled WGS sequence"/>
</dbReference>
<comment type="caution">
    <text evidence="1">The sequence shown here is derived from an EMBL/GenBank/DDBJ whole genome shotgun (WGS) entry which is preliminary data.</text>
</comment>
<organism evidence="1 2">
    <name type="scientific">Aspergillus campestris (strain IBT 28561)</name>
    <dbReference type="NCBI Taxonomy" id="1392248"/>
    <lineage>
        <taxon>Eukaryota</taxon>
        <taxon>Fungi</taxon>
        <taxon>Dikarya</taxon>
        <taxon>Ascomycota</taxon>
        <taxon>Pezizomycotina</taxon>
        <taxon>Eurotiomycetes</taxon>
        <taxon>Eurotiomycetidae</taxon>
        <taxon>Eurotiales</taxon>
        <taxon>Aspergillaceae</taxon>
        <taxon>Aspergillus</taxon>
        <taxon>Aspergillus subgen. Circumdati</taxon>
    </lineage>
</organism>